<gene>
    <name evidence="7" type="ORF">SporoS204_07750</name>
</gene>
<evidence type="ECO:0000313" key="8">
    <source>
        <dbReference type="Proteomes" id="UP000192486"/>
    </source>
</evidence>
<dbReference type="Pfam" id="PF00209">
    <property type="entry name" value="SNF"/>
    <property type="match status" value="2"/>
</dbReference>
<evidence type="ECO:0008006" key="9">
    <source>
        <dbReference type="Google" id="ProtNLM"/>
    </source>
</evidence>
<dbReference type="PROSITE" id="PS50267">
    <property type="entry name" value="NA_NEUROTRAN_SYMP_3"/>
    <property type="match status" value="1"/>
</dbReference>
<keyword evidence="3 6" id="KW-0812">Transmembrane</keyword>
<feature type="transmembrane region" description="Helical" evidence="6">
    <location>
        <begin position="345"/>
        <end position="362"/>
    </location>
</feature>
<feature type="transmembrane region" description="Helical" evidence="6">
    <location>
        <begin position="414"/>
        <end position="436"/>
    </location>
</feature>
<protein>
    <recommendedName>
        <fullName evidence="9">Sodium-dependent transporter</fullName>
    </recommendedName>
</protein>
<dbReference type="Proteomes" id="UP000192486">
    <property type="component" value="Chromosome"/>
</dbReference>
<dbReference type="SUPFAM" id="SSF161070">
    <property type="entry name" value="SNF-like"/>
    <property type="match status" value="1"/>
</dbReference>
<dbReference type="EMBL" id="CP015108">
    <property type="protein sequence ID" value="ARF14045.1"/>
    <property type="molecule type" value="Genomic_DNA"/>
</dbReference>
<evidence type="ECO:0000256" key="3">
    <source>
        <dbReference type="ARBA" id="ARBA00022692"/>
    </source>
</evidence>
<dbReference type="PANTHER" id="PTHR42948">
    <property type="entry name" value="TRANSPORTER"/>
    <property type="match status" value="1"/>
</dbReference>
<dbReference type="CDD" id="cd10336">
    <property type="entry name" value="SLC6sbd_Tyt1-Like"/>
    <property type="match status" value="1"/>
</dbReference>
<keyword evidence="2" id="KW-0813">Transport</keyword>
<evidence type="ECO:0000256" key="6">
    <source>
        <dbReference type="SAM" id="Phobius"/>
    </source>
</evidence>
<name>A0ABN4YVJ5_SPOUR</name>
<keyword evidence="4 6" id="KW-1133">Transmembrane helix</keyword>
<evidence type="ECO:0000256" key="4">
    <source>
        <dbReference type="ARBA" id="ARBA00022989"/>
    </source>
</evidence>
<sequence>MKKSTAGYSTQLGLVVTLIAGSVGLGNIWRFPRIAAENGGGTFIVAWAIMMILVCLPIMLGEHSMGRATRHGLPGAFKDFIGKKYTWMGVVVVITMFALNAYYGVLTGWVFYYLGLSITNGYAGADKAELFDKISNGNFTMVVIYVSLITIACYIAYKGIKGVEKVSKVFLPILIISLAIVSIYSITLPGAGAGLNYLFSFDPSLLLGSKIWLEALTQAVWSAGAGWGLVITLAVFTRPKSDLSLTTSIQVAGDGLVALIAGMAVVPAVFAITPSIEAAQNILTQDNFGLTFISLTNLFEQMPGGYIIGVLFFLSLGLAAFSSVIASVMIVVLPMADSGIPKKKAIIWTYLILIVWGLPSVWNPSFLANQDWVVGQMMVFGAFLSCFALYKFGVSKVRKEFINNPYTGMPIGTWWEYSIKFIAPIIILIMFVWWSIQSIGWNEQWWNPFAPLSLGTLIMQGGLMLLISIIFNNRVSDSIKEKYYTGEGFPAIPKNDYSD</sequence>
<keyword evidence="8" id="KW-1185">Reference proteome</keyword>
<feature type="transmembrane region" description="Helical" evidence="6">
    <location>
        <begin position="134"/>
        <end position="157"/>
    </location>
</feature>
<dbReference type="Gene3D" id="1.20.1740.10">
    <property type="entry name" value="Amino acid/polyamine transporter I"/>
    <property type="match status" value="1"/>
</dbReference>
<feature type="transmembrane region" description="Helical" evidence="6">
    <location>
        <begin position="256"/>
        <end position="276"/>
    </location>
</feature>
<evidence type="ECO:0000256" key="1">
    <source>
        <dbReference type="ARBA" id="ARBA00004141"/>
    </source>
</evidence>
<keyword evidence="5 6" id="KW-0472">Membrane</keyword>
<proteinExistence type="predicted"/>
<reference evidence="7 8" key="1">
    <citation type="submission" date="2016-04" db="EMBL/GenBank/DDBJ databases">
        <title>Comparative Genomics and Epigenetics of Sporosarcina ureae.</title>
        <authorList>
            <person name="Oliver A.S."/>
            <person name="Cooper K.K."/>
        </authorList>
    </citation>
    <scope>NUCLEOTIDE SEQUENCE [LARGE SCALE GENOMIC DNA]</scope>
    <source>
        <strain evidence="7 8">S204</strain>
    </source>
</reference>
<dbReference type="InterPro" id="IPR047218">
    <property type="entry name" value="YocR/YhdH-like"/>
</dbReference>
<dbReference type="PRINTS" id="PR00176">
    <property type="entry name" value="NANEUSMPORT"/>
</dbReference>
<feature type="transmembrane region" description="Helical" evidence="6">
    <location>
        <begin position="169"/>
        <end position="199"/>
    </location>
</feature>
<dbReference type="PANTHER" id="PTHR42948:SF1">
    <property type="entry name" value="TRANSPORTER"/>
    <property type="match status" value="1"/>
</dbReference>
<feature type="transmembrane region" description="Helical" evidence="6">
    <location>
        <begin position="12"/>
        <end position="29"/>
    </location>
</feature>
<feature type="transmembrane region" description="Helical" evidence="6">
    <location>
        <begin position="306"/>
        <end position="333"/>
    </location>
</feature>
<dbReference type="RefSeq" id="WP_051210602.1">
    <property type="nucleotide sequence ID" value="NZ_CP015108.1"/>
</dbReference>
<evidence type="ECO:0000256" key="5">
    <source>
        <dbReference type="ARBA" id="ARBA00023136"/>
    </source>
</evidence>
<accession>A0ABN4YVJ5</accession>
<dbReference type="InterPro" id="IPR037272">
    <property type="entry name" value="SNS_sf"/>
</dbReference>
<dbReference type="NCBIfam" id="NF037979">
    <property type="entry name" value="Na_transp"/>
    <property type="match status" value="1"/>
</dbReference>
<organism evidence="7 8">
    <name type="scientific">Sporosarcina ureae</name>
    <dbReference type="NCBI Taxonomy" id="1571"/>
    <lineage>
        <taxon>Bacteria</taxon>
        <taxon>Bacillati</taxon>
        <taxon>Bacillota</taxon>
        <taxon>Bacilli</taxon>
        <taxon>Bacillales</taxon>
        <taxon>Caryophanaceae</taxon>
        <taxon>Sporosarcina</taxon>
    </lineage>
</organism>
<dbReference type="InterPro" id="IPR000175">
    <property type="entry name" value="Na/ntran_symport"/>
</dbReference>
<evidence type="ECO:0000256" key="2">
    <source>
        <dbReference type="ARBA" id="ARBA00022448"/>
    </source>
</evidence>
<feature type="transmembrane region" description="Helical" evidence="6">
    <location>
        <begin position="41"/>
        <end position="60"/>
    </location>
</feature>
<comment type="subcellular location">
    <subcellularLocation>
        <location evidence="1">Membrane</location>
        <topology evidence="1">Multi-pass membrane protein</topology>
    </subcellularLocation>
</comment>
<feature type="transmembrane region" description="Helical" evidence="6">
    <location>
        <begin position="448"/>
        <end position="471"/>
    </location>
</feature>
<feature type="transmembrane region" description="Helical" evidence="6">
    <location>
        <begin position="374"/>
        <end position="393"/>
    </location>
</feature>
<feature type="transmembrane region" description="Helical" evidence="6">
    <location>
        <begin position="87"/>
        <end position="114"/>
    </location>
</feature>
<evidence type="ECO:0000313" key="7">
    <source>
        <dbReference type="EMBL" id="ARF14045.1"/>
    </source>
</evidence>
<feature type="transmembrane region" description="Helical" evidence="6">
    <location>
        <begin position="219"/>
        <end position="236"/>
    </location>
</feature>